<dbReference type="OrthoDB" id="963455at2"/>
<dbReference type="Proteomes" id="UP000219494">
    <property type="component" value="Unassembled WGS sequence"/>
</dbReference>
<keyword evidence="4" id="KW-1185">Reference proteome</keyword>
<organism evidence="3 4">
    <name type="scientific">Sphingomonas guangdongensis</name>
    <dbReference type="NCBI Taxonomy" id="1141890"/>
    <lineage>
        <taxon>Bacteria</taxon>
        <taxon>Pseudomonadati</taxon>
        <taxon>Pseudomonadota</taxon>
        <taxon>Alphaproteobacteria</taxon>
        <taxon>Sphingomonadales</taxon>
        <taxon>Sphingomonadaceae</taxon>
        <taxon>Sphingomonas</taxon>
    </lineage>
</organism>
<reference evidence="3 4" key="1">
    <citation type="submission" date="2017-07" db="EMBL/GenBank/DDBJ databases">
        <authorList>
            <person name="Sun Z.S."/>
            <person name="Albrecht U."/>
            <person name="Echele G."/>
            <person name="Lee C.C."/>
        </authorList>
    </citation>
    <scope>NUCLEOTIDE SEQUENCE [LARGE SCALE GENOMIC DNA]</scope>
    <source>
        <strain evidence="3 4">CGMCC 1.12672</strain>
    </source>
</reference>
<comment type="similarity">
    <text evidence="1 2">Belongs to the phD/YefM antitoxin family.</text>
</comment>
<name>A0A285QE42_9SPHN</name>
<comment type="function">
    <text evidence="2">Antitoxin component of a type II toxin-antitoxin (TA) system.</text>
</comment>
<dbReference type="InterPro" id="IPR006442">
    <property type="entry name" value="Antitoxin_Phd/YefM"/>
</dbReference>
<sequence>MKYISAAEFKAKCLKLMDEVQATGEPITVTKRGKPVAVLQPPVSASHDDGALIGCATLPTYRYDDPFAPAVDPSEWNALNPDKRDGLFWS</sequence>
<evidence type="ECO:0000313" key="3">
    <source>
        <dbReference type="EMBL" id="SOB80116.1"/>
    </source>
</evidence>
<dbReference type="SUPFAM" id="SSF143120">
    <property type="entry name" value="YefM-like"/>
    <property type="match status" value="1"/>
</dbReference>
<evidence type="ECO:0000256" key="1">
    <source>
        <dbReference type="ARBA" id="ARBA00009981"/>
    </source>
</evidence>
<gene>
    <name evidence="3" type="ORF">SAMN06297144_0897</name>
</gene>
<proteinExistence type="inferred from homology"/>
<dbReference type="Pfam" id="PF02604">
    <property type="entry name" value="PhdYeFM_antitox"/>
    <property type="match status" value="1"/>
</dbReference>
<evidence type="ECO:0000313" key="4">
    <source>
        <dbReference type="Proteomes" id="UP000219494"/>
    </source>
</evidence>
<accession>A0A285QE42</accession>
<dbReference type="InterPro" id="IPR036165">
    <property type="entry name" value="YefM-like_sf"/>
</dbReference>
<dbReference type="RefSeq" id="WP_097062735.1">
    <property type="nucleotide sequence ID" value="NZ_OBMI01000001.1"/>
</dbReference>
<protein>
    <recommendedName>
        <fullName evidence="2">Antitoxin</fullName>
    </recommendedName>
</protein>
<dbReference type="NCBIfam" id="TIGR01552">
    <property type="entry name" value="phd_fam"/>
    <property type="match status" value="1"/>
</dbReference>
<dbReference type="Gene3D" id="3.40.1620.10">
    <property type="entry name" value="YefM-like domain"/>
    <property type="match status" value="1"/>
</dbReference>
<dbReference type="AlphaFoldDB" id="A0A285QE42"/>
<evidence type="ECO:0000256" key="2">
    <source>
        <dbReference type="RuleBase" id="RU362080"/>
    </source>
</evidence>
<dbReference type="EMBL" id="OBMI01000001">
    <property type="protein sequence ID" value="SOB80116.1"/>
    <property type="molecule type" value="Genomic_DNA"/>
</dbReference>